<dbReference type="Ensembl" id="ENSECRT00000005305.1">
    <property type="protein sequence ID" value="ENSECRP00000005219.1"/>
    <property type="gene ID" value="ENSECRG00000003477.1"/>
</dbReference>
<dbReference type="InterPro" id="IPR018378">
    <property type="entry name" value="C-type_lectin_CS"/>
</dbReference>
<dbReference type="GO" id="GO:0008083">
    <property type="term" value="F:growth factor activity"/>
    <property type="evidence" value="ECO:0007669"/>
    <property type="project" value="TreeGrafter"/>
</dbReference>
<evidence type="ECO:0000259" key="6">
    <source>
        <dbReference type="PROSITE" id="PS50041"/>
    </source>
</evidence>
<keyword evidence="8" id="KW-1185">Reference proteome</keyword>
<evidence type="ECO:0000256" key="5">
    <source>
        <dbReference type="ARBA" id="ARBA00023157"/>
    </source>
</evidence>
<dbReference type="AlphaFoldDB" id="A0A8C4RQH7"/>
<dbReference type="GeneTree" id="ENSGT00980000202437"/>
<dbReference type="InterPro" id="IPR001304">
    <property type="entry name" value="C-type_lectin-like"/>
</dbReference>
<comment type="subcellular location">
    <subcellularLocation>
        <location evidence="1">Secreted</location>
    </subcellularLocation>
</comment>
<dbReference type="PANTHER" id="PTHR22799">
    <property type="entry name" value="TETRANECTIN-RELATED"/>
    <property type="match status" value="1"/>
</dbReference>
<evidence type="ECO:0000256" key="2">
    <source>
        <dbReference type="ARBA" id="ARBA00022525"/>
    </source>
</evidence>
<keyword evidence="2" id="KW-0964">Secreted</keyword>
<dbReference type="GO" id="GO:0001503">
    <property type="term" value="P:ossification"/>
    <property type="evidence" value="ECO:0007669"/>
    <property type="project" value="TreeGrafter"/>
</dbReference>
<evidence type="ECO:0000313" key="7">
    <source>
        <dbReference type="Ensembl" id="ENSECRP00000005219.1"/>
    </source>
</evidence>
<keyword evidence="5" id="KW-1015">Disulfide bond</keyword>
<dbReference type="Gene3D" id="3.10.100.10">
    <property type="entry name" value="Mannose-Binding Protein A, subunit A"/>
    <property type="match status" value="1"/>
</dbReference>
<proteinExistence type="predicted"/>
<keyword evidence="3" id="KW-0732">Signal</keyword>
<dbReference type="PROSITE" id="PS00615">
    <property type="entry name" value="C_TYPE_LECTIN_1"/>
    <property type="match status" value="1"/>
</dbReference>
<accession>A0A8C4RQH7</accession>
<dbReference type="InterPro" id="IPR016187">
    <property type="entry name" value="CTDL_fold"/>
</dbReference>
<dbReference type="InterPro" id="IPR051663">
    <property type="entry name" value="CLec_Tetranectin-domain"/>
</dbReference>
<dbReference type="SMART" id="SM00034">
    <property type="entry name" value="CLECT"/>
    <property type="match status" value="1"/>
</dbReference>
<evidence type="ECO:0000256" key="1">
    <source>
        <dbReference type="ARBA" id="ARBA00004613"/>
    </source>
</evidence>
<dbReference type="PANTHER" id="PTHR22799:SF1">
    <property type="entry name" value="C-TYPE LECTIN DOMAIN FAMILY 11 MEMBER A"/>
    <property type="match status" value="1"/>
</dbReference>
<dbReference type="GO" id="GO:0005615">
    <property type="term" value="C:extracellular space"/>
    <property type="evidence" value="ECO:0007669"/>
    <property type="project" value="TreeGrafter"/>
</dbReference>
<organism evidence="7 8">
    <name type="scientific">Erpetoichthys calabaricus</name>
    <name type="common">Rope fish</name>
    <name type="synonym">Calamoichthys calabaricus</name>
    <dbReference type="NCBI Taxonomy" id="27687"/>
    <lineage>
        <taxon>Eukaryota</taxon>
        <taxon>Metazoa</taxon>
        <taxon>Chordata</taxon>
        <taxon>Craniata</taxon>
        <taxon>Vertebrata</taxon>
        <taxon>Euteleostomi</taxon>
        <taxon>Actinopterygii</taxon>
        <taxon>Polypteriformes</taxon>
        <taxon>Polypteridae</taxon>
        <taxon>Erpetoichthys</taxon>
    </lineage>
</organism>
<dbReference type="PROSITE" id="PS50041">
    <property type="entry name" value="C_TYPE_LECTIN_2"/>
    <property type="match status" value="1"/>
</dbReference>
<reference evidence="7" key="3">
    <citation type="submission" date="2025-09" db="UniProtKB">
        <authorList>
            <consortium name="Ensembl"/>
        </authorList>
    </citation>
    <scope>IDENTIFICATION</scope>
</reference>
<reference evidence="7" key="2">
    <citation type="submission" date="2025-08" db="UniProtKB">
        <authorList>
            <consortium name="Ensembl"/>
        </authorList>
    </citation>
    <scope>IDENTIFICATION</scope>
</reference>
<dbReference type="Pfam" id="PF00059">
    <property type="entry name" value="Lectin_C"/>
    <property type="match status" value="1"/>
</dbReference>
<evidence type="ECO:0000256" key="4">
    <source>
        <dbReference type="ARBA" id="ARBA00022734"/>
    </source>
</evidence>
<dbReference type="Proteomes" id="UP000694620">
    <property type="component" value="Chromosome 3"/>
</dbReference>
<keyword evidence="4" id="KW-0430">Lectin</keyword>
<feature type="domain" description="C-type lectin" evidence="6">
    <location>
        <begin position="110"/>
        <end position="157"/>
    </location>
</feature>
<dbReference type="GO" id="GO:0030246">
    <property type="term" value="F:carbohydrate binding"/>
    <property type="evidence" value="ECO:0007669"/>
    <property type="project" value="UniProtKB-KW"/>
</dbReference>
<sequence length="171" mass="18824">CRTVHAEGYYSYCDLLDTPMLFDPRGVLSQSLFINLQFGGLIQSSGMFSGFLLTTWKSYGQKSFATRNSKGTFEGGLRLCAEAGGQIAMAANEEENNAIASCLKTGEYDVNGKPVTFTKWKSGEPNNFNGNEDCTIINSEGIWNDINCEVNIIIICQFEPLDSYFLHSPVG</sequence>
<evidence type="ECO:0000256" key="3">
    <source>
        <dbReference type="ARBA" id="ARBA00022729"/>
    </source>
</evidence>
<name>A0A8C4RQH7_ERPCA</name>
<protein>
    <recommendedName>
        <fullName evidence="6">C-type lectin domain-containing protein</fullName>
    </recommendedName>
</protein>
<reference evidence="7" key="1">
    <citation type="submission" date="2021-06" db="EMBL/GenBank/DDBJ databases">
        <authorList>
            <consortium name="Wellcome Sanger Institute Data Sharing"/>
        </authorList>
    </citation>
    <scope>NUCLEOTIDE SEQUENCE [LARGE SCALE GENOMIC DNA]</scope>
</reference>
<dbReference type="SUPFAM" id="SSF56436">
    <property type="entry name" value="C-type lectin-like"/>
    <property type="match status" value="1"/>
</dbReference>
<dbReference type="InterPro" id="IPR016186">
    <property type="entry name" value="C-type_lectin-like/link_sf"/>
</dbReference>
<evidence type="ECO:0000313" key="8">
    <source>
        <dbReference type="Proteomes" id="UP000694620"/>
    </source>
</evidence>